<dbReference type="HAMAP" id="MF_00121">
    <property type="entry name" value="GatB"/>
    <property type="match status" value="1"/>
</dbReference>
<dbReference type="NCBIfam" id="TIGR00133">
    <property type="entry name" value="gatB"/>
    <property type="match status" value="1"/>
</dbReference>
<keyword evidence="7 11" id="KW-0648">Protein biosynthesis</keyword>
<dbReference type="GO" id="GO:0050566">
    <property type="term" value="F:asparaginyl-tRNA synthase (glutamine-hydrolyzing) activity"/>
    <property type="evidence" value="ECO:0007669"/>
    <property type="project" value="RHEA"/>
</dbReference>
<proteinExistence type="inferred from homology"/>
<dbReference type="PROSITE" id="PS01234">
    <property type="entry name" value="GATB"/>
    <property type="match status" value="1"/>
</dbReference>
<evidence type="ECO:0000256" key="8">
    <source>
        <dbReference type="ARBA" id="ARBA00024799"/>
    </source>
</evidence>
<protein>
    <recommendedName>
        <fullName evidence="3 11">Aspartyl/glutamyl-tRNA(Asn/Gln) amidotransferase subunit B</fullName>
        <shortName evidence="11">Asp/Glu-ADT subunit B</shortName>
        <ecNumber evidence="11">6.3.5.-</ecNumber>
    </recommendedName>
</protein>
<dbReference type="EMBL" id="MWBQ01000021">
    <property type="protein sequence ID" value="OQA61322.1"/>
    <property type="molecule type" value="Genomic_DNA"/>
</dbReference>
<dbReference type="GO" id="GO:0006412">
    <property type="term" value="P:translation"/>
    <property type="evidence" value="ECO:0007669"/>
    <property type="project" value="UniProtKB-UniRule"/>
</dbReference>
<dbReference type="GO" id="GO:0070681">
    <property type="term" value="P:glutaminyl-tRNAGln biosynthesis via transamidation"/>
    <property type="evidence" value="ECO:0007669"/>
    <property type="project" value="TreeGrafter"/>
</dbReference>
<dbReference type="NCBIfam" id="NF004012">
    <property type="entry name" value="PRK05477.1-2"/>
    <property type="match status" value="1"/>
</dbReference>
<keyword evidence="5 11" id="KW-0547">Nucleotide-binding</keyword>
<dbReference type="PANTHER" id="PTHR11659:SF0">
    <property type="entry name" value="GLUTAMYL-TRNA(GLN) AMIDOTRANSFERASE SUBUNIT B, MITOCHONDRIAL"/>
    <property type="match status" value="1"/>
</dbReference>
<dbReference type="FunFam" id="1.10.10.410:FF:000001">
    <property type="entry name" value="Aspartyl/glutamyl-tRNA(Asn/Gln) amidotransferase subunit B"/>
    <property type="match status" value="1"/>
</dbReference>
<dbReference type="InterPro" id="IPR042114">
    <property type="entry name" value="GatB_C_1"/>
</dbReference>
<evidence type="ECO:0000256" key="3">
    <source>
        <dbReference type="ARBA" id="ARBA00016923"/>
    </source>
</evidence>
<feature type="domain" description="Asn/Gln amidotransferase" evidence="12">
    <location>
        <begin position="331"/>
        <end position="478"/>
    </location>
</feature>
<dbReference type="SUPFAM" id="SSF55931">
    <property type="entry name" value="Glutamine synthetase/guanido kinase"/>
    <property type="match status" value="1"/>
</dbReference>
<evidence type="ECO:0000256" key="11">
    <source>
        <dbReference type="HAMAP-Rule" id="MF_00121"/>
    </source>
</evidence>
<comment type="catalytic activity">
    <reaction evidence="10 11">
        <text>L-glutamyl-tRNA(Gln) + L-glutamine + ATP + H2O = L-glutaminyl-tRNA(Gln) + L-glutamate + ADP + phosphate + H(+)</text>
        <dbReference type="Rhea" id="RHEA:17521"/>
        <dbReference type="Rhea" id="RHEA-COMP:9681"/>
        <dbReference type="Rhea" id="RHEA-COMP:9684"/>
        <dbReference type="ChEBI" id="CHEBI:15377"/>
        <dbReference type="ChEBI" id="CHEBI:15378"/>
        <dbReference type="ChEBI" id="CHEBI:29985"/>
        <dbReference type="ChEBI" id="CHEBI:30616"/>
        <dbReference type="ChEBI" id="CHEBI:43474"/>
        <dbReference type="ChEBI" id="CHEBI:58359"/>
        <dbReference type="ChEBI" id="CHEBI:78520"/>
        <dbReference type="ChEBI" id="CHEBI:78521"/>
        <dbReference type="ChEBI" id="CHEBI:456216"/>
    </reaction>
</comment>
<evidence type="ECO:0000256" key="6">
    <source>
        <dbReference type="ARBA" id="ARBA00022840"/>
    </source>
</evidence>
<comment type="caution">
    <text evidence="13">The sequence shown here is derived from an EMBL/GenBank/DDBJ whole genome shotgun (WGS) entry which is preliminary data.</text>
</comment>
<dbReference type="InterPro" id="IPR017958">
    <property type="entry name" value="Gln-tRNA_amidoTrfase_suB_CS"/>
</dbReference>
<evidence type="ECO:0000259" key="12">
    <source>
        <dbReference type="SMART" id="SM00845"/>
    </source>
</evidence>
<sequence>MSAWHITIGLEVHCQLLTQAKLFCQCGTDYIGKPPNSLVCPVCLGLPGSLPVMNHYAMQLAIRTASSLHCQLLPKVVFHRKNYFYPDLPKGYQISQYDLPIGVNGYFEFLTQGEKKQVRIKRVHIEEDAGKLIHEGINLPENSSGVDFNRCGIPLVEIVTEPDLHHSEEARDSLIALRDLVRFIEVSDGNMEEGSLRCDANISISSHPDQMGAKVEVKNMNSFRSVFRALEYEIDRQKRCLEEGNCVPQETRHWDEINEVTVSSRGKEDAEDYRYFPDPDLLPYLVQEEVIQQIESSLPELPLERKERFMIDFELTEQDANVLVQDKSLADFFEICIQELNKPKFIANWTITEVLKNLNALDIDIKQSKITPSSFMELLKMIDKKEISGTIAKTILEEMFQTGGRAKEIMAKKGISQINSEKEIEKIVRQVIEQNPQSVADFLGGKEKAFHFLIGQVMKTTRGQANPDLVKSILNKELSAEG</sequence>
<name>A0A1V5T528_9BACT</name>
<keyword evidence="6 11" id="KW-0067">ATP-binding</keyword>
<gene>
    <name evidence="11 13" type="primary">gatB</name>
    <name evidence="13" type="ORF">BWY41_00274</name>
</gene>
<dbReference type="InterPro" id="IPR003789">
    <property type="entry name" value="Asn/Gln_tRNA_amidoTrase-B-like"/>
</dbReference>
<dbReference type="InterPro" id="IPR004413">
    <property type="entry name" value="GatB"/>
</dbReference>
<dbReference type="InterPro" id="IPR017959">
    <property type="entry name" value="Asn/Gln-tRNA_amidoTrfase_suB/E"/>
</dbReference>
<evidence type="ECO:0000256" key="4">
    <source>
        <dbReference type="ARBA" id="ARBA00022598"/>
    </source>
</evidence>
<dbReference type="NCBIfam" id="NF004014">
    <property type="entry name" value="PRK05477.1-4"/>
    <property type="match status" value="1"/>
</dbReference>
<comment type="catalytic activity">
    <reaction evidence="9 11">
        <text>L-aspartyl-tRNA(Asn) + L-glutamine + ATP + H2O = L-asparaginyl-tRNA(Asn) + L-glutamate + ADP + phosphate + 2 H(+)</text>
        <dbReference type="Rhea" id="RHEA:14513"/>
        <dbReference type="Rhea" id="RHEA-COMP:9674"/>
        <dbReference type="Rhea" id="RHEA-COMP:9677"/>
        <dbReference type="ChEBI" id="CHEBI:15377"/>
        <dbReference type="ChEBI" id="CHEBI:15378"/>
        <dbReference type="ChEBI" id="CHEBI:29985"/>
        <dbReference type="ChEBI" id="CHEBI:30616"/>
        <dbReference type="ChEBI" id="CHEBI:43474"/>
        <dbReference type="ChEBI" id="CHEBI:58359"/>
        <dbReference type="ChEBI" id="CHEBI:78515"/>
        <dbReference type="ChEBI" id="CHEBI:78516"/>
        <dbReference type="ChEBI" id="CHEBI:456216"/>
    </reaction>
</comment>
<dbReference type="InterPro" id="IPR014746">
    <property type="entry name" value="Gln_synth/guanido_kin_cat_dom"/>
</dbReference>
<evidence type="ECO:0000256" key="2">
    <source>
        <dbReference type="ARBA" id="ARBA00011123"/>
    </source>
</evidence>
<dbReference type="EC" id="6.3.5.-" evidence="11"/>
<keyword evidence="4 11" id="KW-0436">Ligase</keyword>
<evidence type="ECO:0000313" key="13">
    <source>
        <dbReference type="EMBL" id="OQA61322.1"/>
    </source>
</evidence>
<dbReference type="Gene3D" id="1.10.150.380">
    <property type="entry name" value="GatB domain, N-terminal subdomain"/>
    <property type="match status" value="1"/>
</dbReference>
<keyword evidence="13" id="KW-0808">Transferase</keyword>
<dbReference type="Pfam" id="PF02934">
    <property type="entry name" value="GatB_N"/>
    <property type="match status" value="1"/>
</dbReference>
<comment type="subunit">
    <text evidence="2 11">Heterotrimer of A, B and C subunits.</text>
</comment>
<dbReference type="InterPro" id="IPR018027">
    <property type="entry name" value="Asn/Gln_amidotransferase"/>
</dbReference>
<dbReference type="InterPro" id="IPR006075">
    <property type="entry name" value="Asn/Gln-tRNA_Trfase_suB/E_cat"/>
</dbReference>
<dbReference type="GO" id="GO:0050567">
    <property type="term" value="F:glutaminyl-tRNA synthase (glutamine-hydrolyzing) activity"/>
    <property type="evidence" value="ECO:0007669"/>
    <property type="project" value="UniProtKB-UniRule"/>
</dbReference>
<dbReference type="GO" id="GO:0005524">
    <property type="term" value="F:ATP binding"/>
    <property type="evidence" value="ECO:0007669"/>
    <property type="project" value="UniProtKB-KW"/>
</dbReference>
<organism evidence="13">
    <name type="scientific">Candidatus Atribacter allofermentans</name>
    <dbReference type="NCBI Taxonomy" id="1852833"/>
    <lineage>
        <taxon>Bacteria</taxon>
        <taxon>Pseudomonadati</taxon>
        <taxon>Atribacterota</taxon>
        <taxon>Atribacteria</taxon>
        <taxon>Atribacterales</taxon>
        <taxon>Atribacteraceae</taxon>
        <taxon>Atribacter</taxon>
    </lineage>
</organism>
<dbReference type="Proteomes" id="UP000485569">
    <property type="component" value="Unassembled WGS sequence"/>
</dbReference>
<dbReference type="AlphaFoldDB" id="A0A1V5T528"/>
<dbReference type="Gene3D" id="1.10.10.410">
    <property type="match status" value="1"/>
</dbReference>
<accession>A0A1V5T528</accession>
<dbReference type="SUPFAM" id="SSF89095">
    <property type="entry name" value="GatB/YqeY motif"/>
    <property type="match status" value="1"/>
</dbReference>
<comment type="similarity">
    <text evidence="1 11">Belongs to the GatB/GatE family. GatB subfamily.</text>
</comment>
<dbReference type="PANTHER" id="PTHR11659">
    <property type="entry name" value="GLUTAMYL-TRNA GLN AMIDOTRANSFERASE SUBUNIT B MITOCHONDRIAL AND PROKARYOTIC PET112-RELATED"/>
    <property type="match status" value="1"/>
</dbReference>
<dbReference type="Pfam" id="PF02637">
    <property type="entry name" value="GatB_Yqey"/>
    <property type="match status" value="1"/>
</dbReference>
<comment type="function">
    <text evidence="8 11">Allows the formation of correctly charged Asn-tRNA(Asn) or Gln-tRNA(Gln) through the transamidation of misacylated Asp-tRNA(Asn) or Glu-tRNA(Gln) in organisms which lack either or both of asparaginyl-tRNA or glutaminyl-tRNA synthetases. The reaction takes place in the presence of glutamine and ATP through an activated phospho-Asp-tRNA(Asn) or phospho-Glu-tRNA(Gln).</text>
</comment>
<dbReference type="InterPro" id="IPR023168">
    <property type="entry name" value="GatB_Yqey_C_2"/>
</dbReference>
<evidence type="ECO:0000256" key="9">
    <source>
        <dbReference type="ARBA" id="ARBA00047380"/>
    </source>
</evidence>
<reference evidence="13" key="1">
    <citation type="submission" date="2017-02" db="EMBL/GenBank/DDBJ databases">
        <title>Delving into the versatile metabolic prowess of the omnipresent phylum Bacteroidetes.</title>
        <authorList>
            <person name="Nobu M.K."/>
            <person name="Mei R."/>
            <person name="Narihiro T."/>
            <person name="Kuroda K."/>
            <person name="Liu W.-T."/>
        </authorList>
    </citation>
    <scope>NUCLEOTIDE SEQUENCE</scope>
    <source>
        <strain evidence="13">ADurb.Bin276</strain>
    </source>
</reference>
<dbReference type="SMART" id="SM00845">
    <property type="entry name" value="GatB_Yqey"/>
    <property type="match status" value="1"/>
</dbReference>
<evidence type="ECO:0000256" key="7">
    <source>
        <dbReference type="ARBA" id="ARBA00022917"/>
    </source>
</evidence>
<evidence type="ECO:0000256" key="5">
    <source>
        <dbReference type="ARBA" id="ARBA00022741"/>
    </source>
</evidence>
<evidence type="ECO:0000256" key="1">
    <source>
        <dbReference type="ARBA" id="ARBA00005306"/>
    </source>
</evidence>
<dbReference type="GO" id="GO:0016740">
    <property type="term" value="F:transferase activity"/>
    <property type="evidence" value="ECO:0007669"/>
    <property type="project" value="UniProtKB-KW"/>
</dbReference>
<evidence type="ECO:0000256" key="10">
    <source>
        <dbReference type="ARBA" id="ARBA00047913"/>
    </source>
</evidence>